<reference evidence="2" key="1">
    <citation type="submission" date="2021-05" db="EMBL/GenBank/DDBJ databases">
        <authorList>
            <person name="Alioto T."/>
            <person name="Alioto T."/>
            <person name="Gomez Garrido J."/>
        </authorList>
    </citation>
    <scope>NUCLEOTIDE SEQUENCE</scope>
</reference>
<evidence type="ECO:0000256" key="1">
    <source>
        <dbReference type="SAM" id="SignalP"/>
    </source>
</evidence>
<dbReference type="EMBL" id="HBUE01050611">
    <property type="protein sequence ID" value="CAG6464230.1"/>
    <property type="molecule type" value="Transcribed_RNA"/>
</dbReference>
<feature type="signal peptide" evidence="1">
    <location>
        <begin position="1"/>
        <end position="19"/>
    </location>
</feature>
<proteinExistence type="predicted"/>
<name>A0A8D8AYY2_CULPI</name>
<protein>
    <submittedName>
        <fullName evidence="2">(northern house mosquito) hypothetical protein</fullName>
    </submittedName>
</protein>
<keyword evidence="1" id="KW-0732">Signal</keyword>
<feature type="chain" id="PRO_5034223654" evidence="1">
    <location>
        <begin position="20"/>
        <end position="149"/>
    </location>
</feature>
<accession>A0A8D8AYY2</accession>
<dbReference type="AlphaFoldDB" id="A0A8D8AYY2"/>
<sequence>MVFLLLLPLSLQWWPQQPGRRLIHFQKQKTRRCKRSANLIRSARQHFSLLSPLLPPLQIFPRFYYDFPLFFLFRYFSRFSFPQQTLEVRSRANSFSFSFSLSLLASQHGVLSFAHSLAHQLTREQFFWFCDCVSSFTLGSRSKSRTENQ</sequence>
<evidence type="ECO:0000313" key="2">
    <source>
        <dbReference type="EMBL" id="CAG6464230.1"/>
    </source>
</evidence>
<organism evidence="2">
    <name type="scientific">Culex pipiens</name>
    <name type="common">House mosquito</name>
    <dbReference type="NCBI Taxonomy" id="7175"/>
    <lineage>
        <taxon>Eukaryota</taxon>
        <taxon>Metazoa</taxon>
        <taxon>Ecdysozoa</taxon>
        <taxon>Arthropoda</taxon>
        <taxon>Hexapoda</taxon>
        <taxon>Insecta</taxon>
        <taxon>Pterygota</taxon>
        <taxon>Neoptera</taxon>
        <taxon>Endopterygota</taxon>
        <taxon>Diptera</taxon>
        <taxon>Nematocera</taxon>
        <taxon>Culicoidea</taxon>
        <taxon>Culicidae</taxon>
        <taxon>Culicinae</taxon>
        <taxon>Culicini</taxon>
        <taxon>Culex</taxon>
        <taxon>Culex</taxon>
    </lineage>
</organism>